<comment type="caution">
    <text evidence="2">The sequence shown here is derived from an EMBL/GenBank/DDBJ whole genome shotgun (WGS) entry which is preliminary data.</text>
</comment>
<keyword evidence="1" id="KW-0732">Signal</keyword>
<proteinExistence type="predicted"/>
<reference evidence="2 3" key="1">
    <citation type="submission" date="2024-06" db="EMBL/GenBank/DDBJ databases">
        <title>The Natural Products Discovery Center: Release of the First 8490 Sequenced Strains for Exploring Actinobacteria Biosynthetic Diversity.</title>
        <authorList>
            <person name="Kalkreuter E."/>
            <person name="Kautsar S.A."/>
            <person name="Yang D."/>
            <person name="Bader C.D."/>
            <person name="Teijaro C.N."/>
            <person name="Fluegel L."/>
            <person name="Davis C.M."/>
            <person name="Simpson J.R."/>
            <person name="Lauterbach L."/>
            <person name="Steele A.D."/>
            <person name="Gui C."/>
            <person name="Meng S."/>
            <person name="Li G."/>
            <person name="Viehrig K."/>
            <person name="Ye F."/>
            <person name="Su P."/>
            <person name="Kiefer A.F."/>
            <person name="Nichols A."/>
            <person name="Cepeda A.J."/>
            <person name="Yan W."/>
            <person name="Fan B."/>
            <person name="Jiang Y."/>
            <person name="Adhikari A."/>
            <person name="Zheng C.-J."/>
            <person name="Schuster L."/>
            <person name="Cowan T.M."/>
            <person name="Smanski M.J."/>
            <person name="Chevrette M.G."/>
            <person name="De Carvalho L.P.S."/>
            <person name="Shen B."/>
        </authorList>
    </citation>
    <scope>NUCLEOTIDE SEQUENCE [LARGE SCALE GENOMIC DNA]</scope>
    <source>
        <strain evidence="2 3">NPDC000632</strain>
    </source>
</reference>
<evidence type="ECO:0000313" key="2">
    <source>
        <dbReference type="EMBL" id="MER6906781.1"/>
    </source>
</evidence>
<name>A0ABV1VL37_9ACTN</name>
<dbReference type="EMBL" id="JBEPCV010000025">
    <property type="protein sequence ID" value="MER6906781.1"/>
    <property type="molecule type" value="Genomic_DNA"/>
</dbReference>
<feature type="signal peptide" evidence="1">
    <location>
        <begin position="1"/>
        <end position="29"/>
    </location>
</feature>
<evidence type="ECO:0000256" key="1">
    <source>
        <dbReference type="SAM" id="SignalP"/>
    </source>
</evidence>
<feature type="chain" id="PRO_5047182850" description="SH3 domain-containing protein" evidence="1">
    <location>
        <begin position="30"/>
        <end position="120"/>
    </location>
</feature>
<gene>
    <name evidence="2" type="ORF">ABT322_24190</name>
</gene>
<keyword evidence="3" id="KW-1185">Reference proteome</keyword>
<organism evidence="2 3">
    <name type="scientific">Streptomyces flaveolus</name>
    <dbReference type="NCBI Taxonomy" id="67297"/>
    <lineage>
        <taxon>Bacteria</taxon>
        <taxon>Bacillati</taxon>
        <taxon>Actinomycetota</taxon>
        <taxon>Actinomycetes</taxon>
        <taxon>Kitasatosporales</taxon>
        <taxon>Streptomycetaceae</taxon>
        <taxon>Streptomyces</taxon>
    </lineage>
</organism>
<evidence type="ECO:0000313" key="3">
    <source>
        <dbReference type="Proteomes" id="UP001490330"/>
    </source>
</evidence>
<protein>
    <recommendedName>
        <fullName evidence="4">SH3 domain-containing protein</fullName>
    </recommendedName>
</protein>
<evidence type="ECO:0008006" key="4">
    <source>
        <dbReference type="Google" id="ProtNLM"/>
    </source>
</evidence>
<accession>A0ABV1VL37</accession>
<dbReference type="Proteomes" id="UP001490330">
    <property type="component" value="Unassembled WGS sequence"/>
</dbReference>
<sequence>MFNAKITAAAMSVAALTMGLVAAAPAASAAAGQSAPGPAGDAVAAAWTRTTTPSSAPIRECYAASCDVVIRTDPGSWVYWSHYAYNSAGNRWYYVRYTAGNGTPHDFYGWIYCGNVTASC</sequence>